<evidence type="ECO:0000313" key="7">
    <source>
        <dbReference type="EMBL" id="KAK8106616.1"/>
    </source>
</evidence>
<evidence type="ECO:0000256" key="3">
    <source>
        <dbReference type="ARBA" id="ARBA00023277"/>
    </source>
</evidence>
<keyword evidence="8" id="KW-1185">Reference proteome</keyword>
<name>A0AAW0QN41_9PEZI</name>
<comment type="caution">
    <text evidence="7">The sequence shown here is derived from an EMBL/GenBank/DDBJ whole genome shotgun (WGS) entry which is preliminary data.</text>
</comment>
<evidence type="ECO:0000256" key="2">
    <source>
        <dbReference type="ARBA" id="ARBA00022801"/>
    </source>
</evidence>
<dbReference type="GO" id="GO:0016798">
    <property type="term" value="F:hydrolase activity, acting on glycosyl bonds"/>
    <property type="evidence" value="ECO:0007669"/>
    <property type="project" value="UniProtKB-KW"/>
</dbReference>
<dbReference type="PANTHER" id="PTHR43739">
    <property type="entry name" value="XYLOGLUCANASE (EUROFUNG)"/>
    <property type="match status" value="1"/>
</dbReference>
<keyword evidence="2 7" id="KW-0378">Hydrolase</keyword>
<reference evidence="7 8" key="1">
    <citation type="submission" date="2023-01" db="EMBL/GenBank/DDBJ databases">
        <title>Analysis of 21 Apiospora genomes using comparative genomics revels a genus with tremendous synthesis potential of carbohydrate active enzymes and secondary metabolites.</title>
        <authorList>
            <person name="Sorensen T."/>
        </authorList>
    </citation>
    <scope>NUCLEOTIDE SEQUENCE [LARGE SCALE GENOMIC DNA]</scope>
    <source>
        <strain evidence="7 8">CBS 117206</strain>
    </source>
</reference>
<evidence type="ECO:0000256" key="6">
    <source>
        <dbReference type="ARBA" id="ARBA00037986"/>
    </source>
</evidence>
<keyword evidence="3" id="KW-0119">Carbohydrate metabolism</keyword>
<comment type="similarity">
    <text evidence="6">Belongs to the glycosyl hydrolase 74 family.</text>
</comment>
<dbReference type="GO" id="GO:0010411">
    <property type="term" value="P:xyloglucan metabolic process"/>
    <property type="evidence" value="ECO:0007669"/>
    <property type="project" value="TreeGrafter"/>
</dbReference>
<dbReference type="EMBL" id="JAQQWP010000008">
    <property type="protein sequence ID" value="KAK8106616.1"/>
    <property type="molecule type" value="Genomic_DNA"/>
</dbReference>
<accession>A0AAW0QN41</accession>
<dbReference type="GO" id="GO:0000272">
    <property type="term" value="P:polysaccharide catabolic process"/>
    <property type="evidence" value="ECO:0007669"/>
    <property type="project" value="UniProtKB-KW"/>
</dbReference>
<dbReference type="Gene3D" id="2.130.10.10">
    <property type="entry name" value="YVTN repeat-like/Quinoprotein amine dehydrogenase"/>
    <property type="match status" value="2"/>
</dbReference>
<evidence type="ECO:0000256" key="4">
    <source>
        <dbReference type="ARBA" id="ARBA00023295"/>
    </source>
</evidence>
<dbReference type="Proteomes" id="UP001392437">
    <property type="component" value="Unassembled WGS sequence"/>
</dbReference>
<evidence type="ECO:0000256" key="5">
    <source>
        <dbReference type="ARBA" id="ARBA00023326"/>
    </source>
</evidence>
<evidence type="ECO:0000256" key="1">
    <source>
        <dbReference type="ARBA" id="ARBA00022729"/>
    </source>
</evidence>
<dbReference type="InterPro" id="IPR036278">
    <property type="entry name" value="Sialidase_sf"/>
</dbReference>
<keyword evidence="5" id="KW-0624">Polysaccharide degradation</keyword>
<keyword evidence="1" id="KW-0732">Signal</keyword>
<gene>
    <name evidence="7" type="ORF">PG999_009975</name>
</gene>
<dbReference type="SUPFAM" id="SSF50939">
    <property type="entry name" value="Sialidases"/>
    <property type="match status" value="1"/>
</dbReference>
<dbReference type="PANTHER" id="PTHR43739:SF2">
    <property type="entry name" value="OLIGOXYLOGLUCAN-REDUCING END-SPECIFIC XYLOGLUCANASE-RELATED"/>
    <property type="match status" value="1"/>
</dbReference>
<evidence type="ECO:0000313" key="8">
    <source>
        <dbReference type="Proteomes" id="UP001392437"/>
    </source>
</evidence>
<dbReference type="AlphaFoldDB" id="A0AAW0QN41"/>
<proteinExistence type="inferred from homology"/>
<dbReference type="InterPro" id="IPR052025">
    <property type="entry name" value="Xyloglucanase_GH74"/>
</dbReference>
<keyword evidence="4" id="KW-0326">Glycosidase</keyword>
<organism evidence="7 8">
    <name type="scientific">Apiospora kogelbergensis</name>
    <dbReference type="NCBI Taxonomy" id="1337665"/>
    <lineage>
        <taxon>Eukaryota</taxon>
        <taxon>Fungi</taxon>
        <taxon>Dikarya</taxon>
        <taxon>Ascomycota</taxon>
        <taxon>Pezizomycotina</taxon>
        <taxon>Sordariomycetes</taxon>
        <taxon>Xylariomycetidae</taxon>
        <taxon>Amphisphaeriales</taxon>
        <taxon>Apiosporaceae</taxon>
        <taxon>Apiospora</taxon>
    </lineage>
</organism>
<sequence length="136" mass="14308">MIEALEIDPHDSDHCLYGTGLTLFGDHDLANWDTASEKITIESFADGIEDTSVQDVVSAHAPGGSELLAATGDVGNPNWATNVGVDYAGKAVKHVVRIGNTVSTKQIAVSSDGGATWAKHPGADTVSTFRFFFKSS</sequence>
<dbReference type="InterPro" id="IPR015943">
    <property type="entry name" value="WD40/YVTN_repeat-like_dom_sf"/>
</dbReference>
<protein>
    <submittedName>
        <fullName evidence="7">Glycoside hydrolase family 74 protein</fullName>
    </submittedName>
</protein>